<evidence type="ECO:0000313" key="5">
    <source>
        <dbReference type="Proteomes" id="UP000800094"/>
    </source>
</evidence>
<feature type="domain" description="Zn(2)-C6 fungal-type" evidence="3">
    <location>
        <begin position="25"/>
        <end position="55"/>
    </location>
</feature>
<dbReference type="PANTHER" id="PTHR47784:SF9">
    <property type="entry name" value="ZN(II)2CYS6 TRANSCRIPTION FACTOR (EUROFUNG)"/>
    <property type="match status" value="1"/>
</dbReference>
<dbReference type="SMART" id="SM00066">
    <property type="entry name" value="GAL4"/>
    <property type="match status" value="1"/>
</dbReference>
<organism evidence="4 5">
    <name type="scientific">Trematosphaeria pertusa</name>
    <dbReference type="NCBI Taxonomy" id="390896"/>
    <lineage>
        <taxon>Eukaryota</taxon>
        <taxon>Fungi</taxon>
        <taxon>Dikarya</taxon>
        <taxon>Ascomycota</taxon>
        <taxon>Pezizomycotina</taxon>
        <taxon>Dothideomycetes</taxon>
        <taxon>Pleosporomycetidae</taxon>
        <taxon>Pleosporales</taxon>
        <taxon>Massarineae</taxon>
        <taxon>Trematosphaeriaceae</taxon>
        <taxon>Trematosphaeria</taxon>
    </lineage>
</organism>
<proteinExistence type="predicted"/>
<dbReference type="GO" id="GO:0008270">
    <property type="term" value="F:zinc ion binding"/>
    <property type="evidence" value="ECO:0007669"/>
    <property type="project" value="InterPro"/>
</dbReference>
<dbReference type="InterPro" id="IPR053157">
    <property type="entry name" value="Sterol_Uptake_Regulator"/>
</dbReference>
<dbReference type="PROSITE" id="PS50048">
    <property type="entry name" value="ZN2_CY6_FUNGAL_2"/>
    <property type="match status" value="1"/>
</dbReference>
<reference evidence="4" key="1">
    <citation type="journal article" date="2020" name="Stud. Mycol.">
        <title>101 Dothideomycetes genomes: a test case for predicting lifestyles and emergence of pathogens.</title>
        <authorList>
            <person name="Haridas S."/>
            <person name="Albert R."/>
            <person name="Binder M."/>
            <person name="Bloem J."/>
            <person name="Labutti K."/>
            <person name="Salamov A."/>
            <person name="Andreopoulos B."/>
            <person name="Baker S."/>
            <person name="Barry K."/>
            <person name="Bills G."/>
            <person name="Bluhm B."/>
            <person name="Cannon C."/>
            <person name="Castanera R."/>
            <person name="Culley D."/>
            <person name="Daum C."/>
            <person name="Ezra D."/>
            <person name="Gonzalez J."/>
            <person name="Henrissat B."/>
            <person name="Kuo A."/>
            <person name="Liang C."/>
            <person name="Lipzen A."/>
            <person name="Lutzoni F."/>
            <person name="Magnuson J."/>
            <person name="Mondo S."/>
            <person name="Nolan M."/>
            <person name="Ohm R."/>
            <person name="Pangilinan J."/>
            <person name="Park H.-J."/>
            <person name="Ramirez L."/>
            <person name="Alfaro M."/>
            <person name="Sun H."/>
            <person name="Tritt A."/>
            <person name="Yoshinaga Y."/>
            <person name="Zwiers L.-H."/>
            <person name="Turgeon B."/>
            <person name="Goodwin S."/>
            <person name="Spatafora J."/>
            <person name="Crous P."/>
            <person name="Grigoriev I."/>
        </authorList>
    </citation>
    <scope>NUCLEOTIDE SEQUENCE</scope>
    <source>
        <strain evidence="4">CBS 122368</strain>
    </source>
</reference>
<keyword evidence="5" id="KW-1185">Reference proteome</keyword>
<dbReference type="Proteomes" id="UP000800094">
    <property type="component" value="Unassembled WGS sequence"/>
</dbReference>
<dbReference type="CDD" id="cd00067">
    <property type="entry name" value="GAL4"/>
    <property type="match status" value="1"/>
</dbReference>
<dbReference type="PROSITE" id="PS00463">
    <property type="entry name" value="ZN2_CY6_FUNGAL_1"/>
    <property type="match status" value="1"/>
</dbReference>
<evidence type="ECO:0000313" key="4">
    <source>
        <dbReference type="EMBL" id="KAF2240663.1"/>
    </source>
</evidence>
<feature type="region of interest" description="Disordered" evidence="2">
    <location>
        <begin position="1"/>
        <end position="22"/>
    </location>
</feature>
<protein>
    <recommendedName>
        <fullName evidence="3">Zn(2)-C6 fungal-type domain-containing protein</fullName>
    </recommendedName>
</protein>
<evidence type="ECO:0000256" key="2">
    <source>
        <dbReference type="SAM" id="MobiDB-lite"/>
    </source>
</evidence>
<dbReference type="GO" id="GO:0001228">
    <property type="term" value="F:DNA-binding transcription activator activity, RNA polymerase II-specific"/>
    <property type="evidence" value="ECO:0007669"/>
    <property type="project" value="TreeGrafter"/>
</dbReference>
<gene>
    <name evidence="4" type="ORF">BU26DRAFT_497665</name>
</gene>
<dbReference type="AlphaFoldDB" id="A0A6A6HT12"/>
<sequence>MPAVVSRFQQGPGRKRKAHAKSRKGCGNCKLRRVKCDETRPRCKKCLSYGVLCSYDGSKPALDLAAHGSFQVDLTQSAHVEKIVAFSTPPQMPPVSVNRIMAATVQDSLSAAAVGMDMSTAMPGSEPLHRVSFLSFTAADLEIVKRFQERTVMTIGTRKTASTYRDCICHLAFTHPFLMHMILSLTLLHDAYLASPQLEPNPRAANYQYASLQHWNIATKLFNQILSRPIPDSYRDAIWATGALLGAAVAAYVETTNAEEAWPLKPTDPNDLDWLKLSEGKKAIWHIAEPARYDSIFHSLAKDMSHFMFPQIARDTDLSLLPDQLKHLFGITPGSTIESNVYHLPLLILARLQHMTLNHDNVLNFLYFMGFMTPEFRVLLESKDPRALLLLLWWFRKLEVGEMWWLKRRAIVEGKAIEIWLEKGYGGEDGLIRLFGSMPQAHRESDGMGEVADSTAGVGDVSPSLTDWIRREGGNSWCPVQ</sequence>
<dbReference type="SUPFAM" id="SSF57701">
    <property type="entry name" value="Zn2/Cys6 DNA-binding domain"/>
    <property type="match status" value="1"/>
</dbReference>
<evidence type="ECO:0000256" key="1">
    <source>
        <dbReference type="ARBA" id="ARBA00023242"/>
    </source>
</evidence>
<name>A0A6A6HT12_9PLEO</name>
<dbReference type="Gene3D" id="4.10.240.10">
    <property type="entry name" value="Zn(2)-C6 fungal-type DNA-binding domain"/>
    <property type="match status" value="1"/>
</dbReference>
<dbReference type="EMBL" id="ML987216">
    <property type="protein sequence ID" value="KAF2240663.1"/>
    <property type="molecule type" value="Genomic_DNA"/>
</dbReference>
<dbReference type="PANTHER" id="PTHR47784">
    <property type="entry name" value="STEROL UPTAKE CONTROL PROTEIN 2"/>
    <property type="match status" value="1"/>
</dbReference>
<evidence type="ECO:0000259" key="3">
    <source>
        <dbReference type="PROSITE" id="PS50048"/>
    </source>
</evidence>
<dbReference type="InterPro" id="IPR036864">
    <property type="entry name" value="Zn2-C6_fun-type_DNA-bd_sf"/>
</dbReference>
<dbReference type="RefSeq" id="XP_033675667.1">
    <property type="nucleotide sequence ID" value="XM_033826299.1"/>
</dbReference>
<feature type="compositionally biased region" description="Basic residues" evidence="2">
    <location>
        <begin position="13"/>
        <end position="22"/>
    </location>
</feature>
<dbReference type="GeneID" id="54579629"/>
<keyword evidence="1" id="KW-0539">Nucleus</keyword>
<dbReference type="InterPro" id="IPR001138">
    <property type="entry name" value="Zn2Cys6_DnaBD"/>
</dbReference>
<dbReference type="OrthoDB" id="416217at2759"/>
<accession>A0A6A6HT12</accession>
<dbReference type="Pfam" id="PF00172">
    <property type="entry name" value="Zn_clus"/>
    <property type="match status" value="1"/>
</dbReference>